<reference evidence="3 4" key="1">
    <citation type="submission" date="2019-01" db="EMBL/GenBank/DDBJ databases">
        <authorList>
            <consortium name="Pathogen Informatics"/>
        </authorList>
    </citation>
    <scope>NUCLEOTIDE SEQUENCE [LARGE SCALE GENOMIC DNA]</scope>
    <source>
        <strain evidence="3 4">NCTC10146</strain>
    </source>
</reference>
<evidence type="ECO:0000259" key="1">
    <source>
        <dbReference type="Pfam" id="PF13184"/>
    </source>
</evidence>
<dbReference type="GO" id="GO:0006353">
    <property type="term" value="P:DNA-templated transcription termination"/>
    <property type="evidence" value="ECO:0007669"/>
    <property type="project" value="InterPro"/>
</dbReference>
<protein>
    <submittedName>
        <fullName evidence="3">Transcription elongation protein nusA</fullName>
    </submittedName>
</protein>
<dbReference type="PANTHER" id="PTHR22648">
    <property type="entry name" value="TRANSCRIPTION TERMINATION FACTOR NUSA"/>
    <property type="match status" value="1"/>
</dbReference>
<dbReference type="InterPro" id="IPR036555">
    <property type="entry name" value="NusA_N_sf"/>
</dbReference>
<dbReference type="InterPro" id="IPR030842">
    <property type="entry name" value="TF_NusA_bacterial"/>
</dbReference>
<accession>A0A0F6SYB6</accession>
<dbReference type="Gene3D" id="3.30.300.20">
    <property type="match status" value="2"/>
</dbReference>
<feature type="domain" description="NusA-like second KH" evidence="2">
    <location>
        <begin position="316"/>
        <end position="381"/>
    </location>
</feature>
<evidence type="ECO:0000313" key="4">
    <source>
        <dbReference type="Proteomes" id="UP000290495"/>
    </source>
</evidence>
<dbReference type="GO" id="GO:0031564">
    <property type="term" value="P:transcription antitermination"/>
    <property type="evidence" value="ECO:0007669"/>
    <property type="project" value="InterPro"/>
</dbReference>
<evidence type="ECO:0000313" key="3">
    <source>
        <dbReference type="EMBL" id="VEU68689.1"/>
    </source>
</evidence>
<dbReference type="SUPFAM" id="SSF54814">
    <property type="entry name" value="Prokaryotic type KH domain (KH-domain type II)"/>
    <property type="match status" value="2"/>
</dbReference>
<dbReference type="InterPro" id="IPR058582">
    <property type="entry name" value="KH_NusA_2nd"/>
</dbReference>
<dbReference type="PANTHER" id="PTHR22648:SF0">
    <property type="entry name" value="TRANSCRIPTION TERMINATION_ANTITERMINATION PROTEIN NUSA"/>
    <property type="match status" value="1"/>
</dbReference>
<dbReference type="Gene3D" id="3.30.1480.10">
    <property type="entry name" value="NusA, N-terminal domain"/>
    <property type="match status" value="1"/>
</dbReference>
<gene>
    <name evidence="3" type="primary">nusA</name>
    <name evidence="3" type="ORF">NCTC10146_00137</name>
</gene>
<dbReference type="InterPro" id="IPR009019">
    <property type="entry name" value="KH_sf_prok-type"/>
</dbReference>
<dbReference type="GO" id="GO:0005829">
    <property type="term" value="C:cytosol"/>
    <property type="evidence" value="ECO:0007669"/>
    <property type="project" value="TreeGrafter"/>
</dbReference>
<dbReference type="KEGG" id="mcas:AAW50_02195"/>
<dbReference type="HOGENOM" id="CLU_029242_2_5_14"/>
<evidence type="ECO:0000259" key="2">
    <source>
        <dbReference type="Pfam" id="PF26594"/>
    </source>
</evidence>
<dbReference type="GO" id="GO:0003723">
    <property type="term" value="F:RNA binding"/>
    <property type="evidence" value="ECO:0007669"/>
    <property type="project" value="InterPro"/>
</dbReference>
<dbReference type="RefSeq" id="WP_004794448.1">
    <property type="nucleotide sequence ID" value="NZ_CP011368.1"/>
</dbReference>
<dbReference type="STRING" id="29555.AAW50_02195"/>
<dbReference type="Proteomes" id="UP000290495">
    <property type="component" value="Chromosome"/>
</dbReference>
<sequence length="587" mass="67202">MRKKEETKVVNFLVNEQISFYEVLNGYAETKKLSLETIKEIFRSEIQKVVNKSFDPEAVIKIEIDEVNKMAKIINIKGQAISDETANMILEESSDSEIQKFIYSRISELPHELQSKYEDGDDIEIEFIFNDLPQRSKAAILNGFKLEIKNAEQQRVQSIFVDKIGQSFDAEVNTALRHEYDIEIHYDGDHFRALLPKNKANKNKKLNPGSKIKVTLEKINLEKTASPLEVTMIDPKEVEKALKEEIFEIENGDIEIVKIERDAGNRTKVAVRTNPNREFQFDIIGSIFGEGAKRILAASHKVGESLDIIRYSDNKKEFIKNAISPIKPIDVLVTKNFEKAFVIVKNDEVTKAIGKSGINVELASKLTQIKIEVLSLDKANERKLPYNKQNLSDLNENPLFEKSLFKKTQTKSNKKSHTAKFLDSKELEIALSNFNDDLETFIAKDQAAQELIKSQKSAAKPNSKGSSFIKSEEINNMFDKFNNELSENDTNLNEVSYYDDKDNSEDSWNYVWDPEFAAEGEEFEDEVVDNNKVDEISSDKKSVSKSEEKNIVKEYKKIKDFKVDTDLASYGLDENIDLSNFDDEDWK</sequence>
<name>A0A0F6SYB6_9BACT</name>
<feature type="domain" description="Transcription factor NusA first KH" evidence="1">
    <location>
        <begin position="234"/>
        <end position="311"/>
    </location>
</feature>
<proteinExistence type="predicted"/>
<dbReference type="Pfam" id="PF13184">
    <property type="entry name" value="KH_NusA_1st"/>
    <property type="match status" value="1"/>
</dbReference>
<dbReference type="Pfam" id="PF26594">
    <property type="entry name" value="KH_NusA_2nd"/>
    <property type="match status" value="1"/>
</dbReference>
<dbReference type="GO" id="GO:0003700">
    <property type="term" value="F:DNA-binding transcription factor activity"/>
    <property type="evidence" value="ECO:0007669"/>
    <property type="project" value="InterPro"/>
</dbReference>
<dbReference type="EMBL" id="LR215010">
    <property type="protein sequence ID" value="VEU68689.1"/>
    <property type="molecule type" value="Genomic_DNA"/>
</dbReference>
<dbReference type="InterPro" id="IPR025249">
    <property type="entry name" value="TF_NusA_KH_1st"/>
</dbReference>
<dbReference type="AlphaFoldDB" id="A0A0F6SYB6"/>
<organism evidence="3 4">
    <name type="scientific">Mycoplasmopsis canis</name>
    <dbReference type="NCBI Taxonomy" id="29555"/>
    <lineage>
        <taxon>Bacteria</taxon>
        <taxon>Bacillati</taxon>
        <taxon>Mycoplasmatota</taxon>
        <taxon>Mycoplasmoidales</taxon>
        <taxon>Metamycoplasmataceae</taxon>
        <taxon>Mycoplasmopsis</taxon>
    </lineage>
</organism>
<dbReference type="eggNOG" id="COG0195">
    <property type="taxonomic scope" value="Bacteria"/>
</dbReference>
<dbReference type="InterPro" id="IPR015946">
    <property type="entry name" value="KH_dom-like_a/b"/>
</dbReference>